<dbReference type="Proteomes" id="UP000005237">
    <property type="component" value="Unassembled WGS sequence"/>
</dbReference>
<keyword evidence="1" id="KW-0175">Coiled coil</keyword>
<evidence type="ECO:0000313" key="2">
    <source>
        <dbReference type="EnsemblMetazoa" id="CJA39784.1"/>
    </source>
</evidence>
<name>A0A8R1EQJ2_CAEJA</name>
<protein>
    <submittedName>
        <fullName evidence="2">Uncharacterized protein</fullName>
    </submittedName>
</protein>
<dbReference type="AlphaFoldDB" id="A0A8R1EQJ2"/>
<organism evidence="2 3">
    <name type="scientific">Caenorhabditis japonica</name>
    <dbReference type="NCBI Taxonomy" id="281687"/>
    <lineage>
        <taxon>Eukaryota</taxon>
        <taxon>Metazoa</taxon>
        <taxon>Ecdysozoa</taxon>
        <taxon>Nematoda</taxon>
        <taxon>Chromadorea</taxon>
        <taxon>Rhabditida</taxon>
        <taxon>Rhabditina</taxon>
        <taxon>Rhabditomorpha</taxon>
        <taxon>Rhabditoidea</taxon>
        <taxon>Rhabditidae</taxon>
        <taxon>Peloderinae</taxon>
        <taxon>Caenorhabditis</taxon>
    </lineage>
</organism>
<keyword evidence="3" id="KW-1185">Reference proteome</keyword>
<reference evidence="2" key="2">
    <citation type="submission" date="2022-06" db="UniProtKB">
        <authorList>
            <consortium name="EnsemblMetazoa"/>
        </authorList>
    </citation>
    <scope>IDENTIFICATION</scope>
    <source>
        <strain evidence="2">DF5081</strain>
    </source>
</reference>
<evidence type="ECO:0000256" key="1">
    <source>
        <dbReference type="SAM" id="Coils"/>
    </source>
</evidence>
<reference evidence="3" key="1">
    <citation type="submission" date="2010-08" db="EMBL/GenBank/DDBJ databases">
        <authorList>
            <consortium name="Caenorhabditis japonica Sequencing Consortium"/>
            <person name="Wilson R.K."/>
        </authorList>
    </citation>
    <scope>NUCLEOTIDE SEQUENCE [LARGE SCALE GENOMIC DNA]</scope>
    <source>
        <strain evidence="3">DF5081</strain>
    </source>
</reference>
<dbReference type="EnsemblMetazoa" id="CJA39784.1">
    <property type="protein sequence ID" value="CJA39784.1"/>
    <property type="gene ID" value="WBGene00215632"/>
</dbReference>
<feature type="coiled-coil region" evidence="1">
    <location>
        <begin position="2"/>
        <end position="36"/>
    </location>
</feature>
<sequence>KNEQLRKAAREAVRKLKELELTTKMVSKEKKEVERQFKLPLDQAGQNTMVLDEQKHGLVTPITHFLSTTVCQLDEKGKTRLQLRNSGNAPIILNKGAKVATGELKELNVLTEEGKVEEVLEMWIEAGASDIDDKGVLCASGSIDRQLTQVHSMKGEVEEVLEMWIGAGASDIDDKEVLCASGSIDLKLTQVQSMEGEVEKVLEMWIGAGASDIDHKGVLCASGSIDLKLTQVQSMEGEVEEVLEMWIGAGASDIDDKGVLCASGSIDLKLTQVQSMEGEVEEVLEMWIGAGASDIDDKGVLCASGSIDLKLTQLQNTEIEKVITEKTRDQNLWKQVERDKPIVAGDTRKLITEHKDVSVISNDELGQTNLTKYAISVPLPDKKAQTVEQAFIERCGLEERRLPTKLLKGKEKDLEISQFQKPKILHIKQCPTKGDTSRINGRDSKHPIIMEGEDAVGIVQYWP</sequence>
<accession>A0A8R1EQJ2</accession>
<evidence type="ECO:0000313" key="3">
    <source>
        <dbReference type="Proteomes" id="UP000005237"/>
    </source>
</evidence>
<proteinExistence type="predicted"/>